<dbReference type="InterPro" id="IPR008279">
    <property type="entry name" value="PEP-util_enz_mobile_dom"/>
</dbReference>
<dbReference type="InterPro" id="IPR040442">
    <property type="entry name" value="Pyrv_kinase-like_dom_sf"/>
</dbReference>
<dbReference type="InterPro" id="IPR015813">
    <property type="entry name" value="Pyrv/PenolPyrv_kinase-like_dom"/>
</dbReference>
<evidence type="ECO:0000256" key="5">
    <source>
        <dbReference type="ARBA" id="ARBA00022723"/>
    </source>
</evidence>
<dbReference type="InterPro" id="IPR036618">
    <property type="entry name" value="PtsI_HPr-bd_sf"/>
</dbReference>
<gene>
    <name evidence="12" type="ORF">CYJ19_02240</name>
</gene>
<dbReference type="Gene3D" id="1.10.274.10">
    <property type="entry name" value="PtsI, HPr-binding domain"/>
    <property type="match status" value="1"/>
</dbReference>
<protein>
    <recommendedName>
        <fullName evidence="3">Phosphoenolpyruvate-protein phosphotransferase</fullName>
    </recommendedName>
    <alternativeName>
        <fullName evidence="8">Phosphotransferase system, enzyme I</fullName>
    </alternativeName>
</protein>
<keyword evidence="7" id="KW-0460">Magnesium</keyword>
<dbReference type="Pfam" id="PF02896">
    <property type="entry name" value="PEP-utilizers_C"/>
    <property type="match status" value="1"/>
</dbReference>
<dbReference type="Gene3D" id="3.50.30.10">
    <property type="entry name" value="Phosphohistidine domain"/>
    <property type="match status" value="1"/>
</dbReference>
<organism evidence="12 13">
    <name type="scientific">Winkia neuii</name>
    <dbReference type="NCBI Taxonomy" id="33007"/>
    <lineage>
        <taxon>Bacteria</taxon>
        <taxon>Bacillati</taxon>
        <taxon>Actinomycetota</taxon>
        <taxon>Actinomycetes</taxon>
        <taxon>Actinomycetales</taxon>
        <taxon>Actinomycetaceae</taxon>
        <taxon>Winkia</taxon>
    </lineage>
</organism>
<dbReference type="InterPro" id="IPR008731">
    <property type="entry name" value="PTS_EIN"/>
</dbReference>
<dbReference type="SUPFAM" id="SSF51621">
    <property type="entry name" value="Phosphoenolpyruvate/pyruvate domain"/>
    <property type="match status" value="1"/>
</dbReference>
<keyword evidence="13" id="KW-1185">Reference proteome</keyword>
<dbReference type="Proteomes" id="UP000235122">
    <property type="component" value="Unassembled WGS sequence"/>
</dbReference>
<dbReference type="Pfam" id="PF00391">
    <property type="entry name" value="PEP-utilizers"/>
    <property type="match status" value="1"/>
</dbReference>
<evidence type="ECO:0000313" key="12">
    <source>
        <dbReference type="EMBL" id="PKY73424.1"/>
    </source>
</evidence>
<dbReference type="STRING" id="33007.HMPREF3198_01046"/>
<dbReference type="PANTHER" id="PTHR46244:SF3">
    <property type="entry name" value="PHOSPHOENOLPYRUVATE-PROTEIN PHOSPHOTRANSFERASE"/>
    <property type="match status" value="1"/>
</dbReference>
<feature type="domain" description="Phosphotransferase system enzyme I N-terminal" evidence="11">
    <location>
        <begin position="18"/>
        <end position="136"/>
    </location>
</feature>
<comment type="similarity">
    <text evidence="2">Belongs to the PEP-utilizing enzyme family.</text>
</comment>
<dbReference type="GO" id="GO:0016301">
    <property type="term" value="F:kinase activity"/>
    <property type="evidence" value="ECO:0007669"/>
    <property type="project" value="UniProtKB-KW"/>
</dbReference>
<dbReference type="Gene3D" id="3.20.20.60">
    <property type="entry name" value="Phosphoenolpyruvate-binding domains"/>
    <property type="match status" value="1"/>
</dbReference>
<feature type="domain" description="PEP-utilising enzyme C-terminal" evidence="10">
    <location>
        <begin position="258"/>
        <end position="534"/>
    </location>
</feature>
<evidence type="ECO:0000256" key="8">
    <source>
        <dbReference type="ARBA" id="ARBA00033235"/>
    </source>
</evidence>
<dbReference type="EMBL" id="PKKO01000001">
    <property type="protein sequence ID" value="PKY73424.1"/>
    <property type="molecule type" value="Genomic_DNA"/>
</dbReference>
<name>A0A2I1IQM9_9ACTO</name>
<dbReference type="Pfam" id="PF05524">
    <property type="entry name" value="PEP-utilisers_N"/>
    <property type="match status" value="1"/>
</dbReference>
<dbReference type="AlphaFoldDB" id="A0A2I1IQM9"/>
<comment type="cofactor">
    <cofactor evidence="1">
        <name>Mg(2+)</name>
        <dbReference type="ChEBI" id="CHEBI:18420"/>
    </cofactor>
</comment>
<evidence type="ECO:0000256" key="6">
    <source>
        <dbReference type="ARBA" id="ARBA00022777"/>
    </source>
</evidence>
<evidence type="ECO:0000259" key="11">
    <source>
        <dbReference type="Pfam" id="PF05524"/>
    </source>
</evidence>
<comment type="caution">
    <text evidence="12">The sequence shown here is derived from an EMBL/GenBank/DDBJ whole genome shotgun (WGS) entry which is preliminary data.</text>
</comment>
<accession>A0A2I1IQM9</accession>
<dbReference type="SUPFAM" id="SSF47831">
    <property type="entry name" value="Enzyme I of the PEP:sugar phosphotransferase system HPr-binding (sub)domain"/>
    <property type="match status" value="1"/>
</dbReference>
<evidence type="ECO:0000313" key="13">
    <source>
        <dbReference type="Proteomes" id="UP000235122"/>
    </source>
</evidence>
<dbReference type="GO" id="GO:0009401">
    <property type="term" value="P:phosphoenolpyruvate-dependent sugar phosphotransferase system"/>
    <property type="evidence" value="ECO:0007669"/>
    <property type="project" value="InterPro"/>
</dbReference>
<evidence type="ECO:0000256" key="4">
    <source>
        <dbReference type="ARBA" id="ARBA00022679"/>
    </source>
</evidence>
<dbReference type="InterPro" id="IPR036637">
    <property type="entry name" value="Phosphohistidine_dom_sf"/>
</dbReference>
<sequence length="585" mass="62328">MGLSRGLGGHMDGRLNARGIPVVTGAAFAPVRWVVRPKTVSLDSAAVPESKREREVERFTAAADTVASRLLSRAEKSIGSSSDLLRVAAAMATDPAWREATHKLIRAGTPADAAATQTIADIARRFVAAGDALAERVTDLIDVRDRVVAQIHGMPEGALPQLSEPAILFCDDLAPADAGALDPKYVKALVCRGGGPTSHFVIVARQLGIPCIISAKGIDQVEDGSLALVDGAKGNITINPDAGHARSIIALDEARHQAEDTWEGPACTKDGIRIYLYGNVQDRMQALQARKVGADGVGLLRTELTFLGTHNEPTLDAQIRAYKSVIDVFPDKRFIARTLDAGSDKPVVWAGTQPEENPALGVRGLRTILRRKDVLEHQLDALAAVSQDRKEPLRVMAPMVSTLDEAQMFSELVRERGMSPGIMIEVPALAFLADPLYEIVDFTSLGTNDLTQYLMAADRTNPYLASYLDAWQPAILTLIAHVARAAARHSKQACVCGEAAADPVLASVLTGMGVHGLSMAPSAIKTVGSYISQLNLDTCKRAAIAVIGKDPGDMYGPYTGAFSAVDARERALAIFNEALGATQNQ</sequence>
<reference evidence="12 13" key="1">
    <citation type="submission" date="2017-12" db="EMBL/GenBank/DDBJ databases">
        <title>Phylogenetic diversity of female urinary microbiome.</title>
        <authorList>
            <person name="Thomas-White K."/>
            <person name="Wolfe A.J."/>
        </authorList>
    </citation>
    <scope>NUCLEOTIDE SEQUENCE [LARGE SCALE GENOMIC DNA]</scope>
    <source>
        <strain evidence="12 13">UMB0402</strain>
    </source>
</reference>
<keyword evidence="6" id="KW-0418">Kinase</keyword>
<evidence type="ECO:0000259" key="9">
    <source>
        <dbReference type="Pfam" id="PF00391"/>
    </source>
</evidence>
<dbReference type="PANTHER" id="PTHR46244">
    <property type="entry name" value="PHOSPHOENOLPYRUVATE-PROTEIN PHOSPHOTRANSFERASE"/>
    <property type="match status" value="1"/>
</dbReference>
<dbReference type="SUPFAM" id="SSF52009">
    <property type="entry name" value="Phosphohistidine domain"/>
    <property type="match status" value="1"/>
</dbReference>
<keyword evidence="12" id="KW-0670">Pyruvate</keyword>
<evidence type="ECO:0000256" key="1">
    <source>
        <dbReference type="ARBA" id="ARBA00001946"/>
    </source>
</evidence>
<dbReference type="GO" id="GO:0046872">
    <property type="term" value="F:metal ion binding"/>
    <property type="evidence" value="ECO:0007669"/>
    <property type="project" value="UniProtKB-KW"/>
</dbReference>
<evidence type="ECO:0000259" key="10">
    <source>
        <dbReference type="Pfam" id="PF02896"/>
    </source>
</evidence>
<keyword evidence="5" id="KW-0479">Metal-binding</keyword>
<proteinExistence type="inferred from homology"/>
<feature type="domain" description="PEP-utilising enzyme mobile" evidence="9">
    <location>
        <begin position="163"/>
        <end position="234"/>
    </location>
</feature>
<keyword evidence="4 12" id="KW-0808">Transferase</keyword>
<dbReference type="InterPro" id="IPR050499">
    <property type="entry name" value="PEP-utilizing_PTS_enzyme"/>
</dbReference>
<evidence type="ECO:0000256" key="7">
    <source>
        <dbReference type="ARBA" id="ARBA00022842"/>
    </source>
</evidence>
<evidence type="ECO:0000256" key="2">
    <source>
        <dbReference type="ARBA" id="ARBA00007837"/>
    </source>
</evidence>
<evidence type="ECO:0000256" key="3">
    <source>
        <dbReference type="ARBA" id="ARBA00016544"/>
    </source>
</evidence>
<dbReference type="PRINTS" id="PR01736">
    <property type="entry name" value="PHPHTRNFRASE"/>
</dbReference>
<dbReference type="InterPro" id="IPR000121">
    <property type="entry name" value="PEP_util_C"/>
</dbReference>